<comment type="caution">
    <text evidence="7">The sequence shown here is derived from an EMBL/GenBank/DDBJ whole genome shotgun (WGS) entry which is preliminary data.</text>
</comment>
<evidence type="ECO:0000256" key="6">
    <source>
        <dbReference type="PIRSR" id="PIRSR006468-1"/>
    </source>
</evidence>
<dbReference type="GO" id="GO:0009081">
    <property type="term" value="P:branched-chain amino acid metabolic process"/>
    <property type="evidence" value="ECO:0007669"/>
    <property type="project" value="InterPro"/>
</dbReference>
<keyword evidence="8" id="KW-1185">Reference proteome</keyword>
<keyword evidence="4 7" id="KW-0808">Transferase</keyword>
<name>A0A2R5G4B1_9STRA</name>
<reference evidence="7 8" key="1">
    <citation type="submission" date="2017-12" db="EMBL/GenBank/DDBJ databases">
        <title>Sequencing, de novo assembly and annotation of complete genome of a new Thraustochytrid species, strain FCC1311.</title>
        <authorList>
            <person name="Sedici K."/>
            <person name="Godart F."/>
            <person name="Aiese Cigliano R."/>
            <person name="Sanseverino W."/>
            <person name="Barakat M."/>
            <person name="Ortet P."/>
            <person name="Marechal E."/>
            <person name="Cagnac O."/>
            <person name="Amato A."/>
        </authorList>
    </citation>
    <scope>NUCLEOTIDE SEQUENCE [LARGE SCALE GENOMIC DNA]</scope>
</reference>
<dbReference type="InterPro" id="IPR043132">
    <property type="entry name" value="BCAT-like_C"/>
</dbReference>
<evidence type="ECO:0000256" key="3">
    <source>
        <dbReference type="ARBA" id="ARBA00022576"/>
    </source>
</evidence>
<evidence type="ECO:0000256" key="1">
    <source>
        <dbReference type="ARBA" id="ARBA00001933"/>
    </source>
</evidence>
<proteinExistence type="inferred from homology"/>
<dbReference type="SUPFAM" id="SSF56752">
    <property type="entry name" value="D-aminoacid aminotransferase-like PLP-dependent enzymes"/>
    <property type="match status" value="1"/>
</dbReference>
<dbReference type="GO" id="GO:0004084">
    <property type="term" value="F:branched-chain-amino-acid transaminase activity"/>
    <property type="evidence" value="ECO:0007669"/>
    <property type="project" value="InterPro"/>
</dbReference>
<comment type="cofactor">
    <cofactor evidence="1">
        <name>pyridoxal 5'-phosphate</name>
        <dbReference type="ChEBI" id="CHEBI:597326"/>
    </cofactor>
</comment>
<dbReference type="Gene3D" id="3.20.10.10">
    <property type="entry name" value="D-amino Acid Aminotransferase, subunit A, domain 2"/>
    <property type="match status" value="1"/>
</dbReference>
<comment type="similarity">
    <text evidence="2">Belongs to the class-IV pyridoxal-phosphate-dependent aminotransferase family.</text>
</comment>
<dbReference type="InParanoid" id="A0A2R5G4B1"/>
<evidence type="ECO:0000256" key="5">
    <source>
        <dbReference type="ARBA" id="ARBA00022898"/>
    </source>
</evidence>
<evidence type="ECO:0000256" key="2">
    <source>
        <dbReference type="ARBA" id="ARBA00009320"/>
    </source>
</evidence>
<dbReference type="InterPro" id="IPR001544">
    <property type="entry name" value="Aminotrans_IV"/>
</dbReference>
<dbReference type="Pfam" id="PF01063">
    <property type="entry name" value="Aminotran_4"/>
    <property type="match status" value="1"/>
</dbReference>
<evidence type="ECO:0000313" key="8">
    <source>
        <dbReference type="Proteomes" id="UP000241890"/>
    </source>
</evidence>
<dbReference type="NCBIfam" id="TIGR01123">
    <property type="entry name" value="ilvE_II"/>
    <property type="match status" value="1"/>
</dbReference>
<keyword evidence="5" id="KW-0663">Pyridoxal phosphate</keyword>
<dbReference type="Gene3D" id="3.30.470.10">
    <property type="match status" value="1"/>
</dbReference>
<dbReference type="PANTHER" id="PTHR42825">
    <property type="entry name" value="AMINO ACID AMINOTRANSFERASE"/>
    <property type="match status" value="1"/>
</dbReference>
<protein>
    <submittedName>
        <fullName evidence="7">Branched-chain-amino-acid aminotransferase</fullName>
    </submittedName>
</protein>
<dbReference type="OrthoDB" id="409992at2759"/>
<dbReference type="InterPro" id="IPR043131">
    <property type="entry name" value="BCAT-like_N"/>
</dbReference>
<evidence type="ECO:0000313" key="7">
    <source>
        <dbReference type="EMBL" id="GBG24628.1"/>
    </source>
</evidence>
<dbReference type="CDD" id="cd01557">
    <property type="entry name" value="BCAT_beta_family"/>
    <property type="match status" value="1"/>
</dbReference>
<sequence>MMLASAGQRAVATGSALGRRLKSTAAAASAGAVDPASLDWDELGFSLVPTKSVTLFKYKDGKWSSPEQCPPTLEVSYWANMMHYGQSLFEGLKAFRLQNGDISIFNPQANCARMNVGARRLMMPEIPEEIFLEGVKQCVIENQDYVPPASAKGAALYLRPLYFGAGAQVGLGPANEYIFGVGCTPVGAYYKGGALKPIDAVVPEQFDRAAPLGVGNCKAAGNYAADVLPSSKARDEGYQVALYADAATHSYVEEFSTSNFVAISGDKSTYITPDSPSILESITNKMLSKLAEDRGLKVERRPVKFDELDSFSEVFAVGTAVVTSPISSITYKGKVFKYDSCEVAKMLFDDLTDVQRGSKEDKHGWHYTAVKA</sequence>
<dbReference type="AlphaFoldDB" id="A0A2R5G4B1"/>
<dbReference type="InterPro" id="IPR005786">
    <property type="entry name" value="B_amino_transII"/>
</dbReference>
<dbReference type="PANTHER" id="PTHR42825:SF2">
    <property type="entry name" value="BRANCHED-CHAIN-AMINO-ACID AMINOTRANSFERASE 3, CHLOROPLASTIC-RELATED"/>
    <property type="match status" value="1"/>
</dbReference>
<dbReference type="Proteomes" id="UP000241890">
    <property type="component" value="Unassembled WGS sequence"/>
</dbReference>
<dbReference type="InterPro" id="IPR033939">
    <property type="entry name" value="BCAT_family"/>
</dbReference>
<dbReference type="InterPro" id="IPR036038">
    <property type="entry name" value="Aminotransferase-like"/>
</dbReference>
<accession>A0A2R5G4B1</accession>
<dbReference type="PIRSF" id="PIRSF006468">
    <property type="entry name" value="BCAT1"/>
    <property type="match status" value="1"/>
</dbReference>
<evidence type="ECO:0000256" key="4">
    <source>
        <dbReference type="ARBA" id="ARBA00022679"/>
    </source>
</evidence>
<keyword evidence="3 7" id="KW-0032">Aminotransferase</keyword>
<feature type="modified residue" description="N6-(pyridoxal phosphate)lysine" evidence="6">
    <location>
        <position position="218"/>
    </location>
</feature>
<dbReference type="NCBIfam" id="NF009897">
    <property type="entry name" value="PRK13357.1"/>
    <property type="match status" value="1"/>
</dbReference>
<organism evidence="7 8">
    <name type="scientific">Hondaea fermentalgiana</name>
    <dbReference type="NCBI Taxonomy" id="2315210"/>
    <lineage>
        <taxon>Eukaryota</taxon>
        <taxon>Sar</taxon>
        <taxon>Stramenopiles</taxon>
        <taxon>Bigyra</taxon>
        <taxon>Labyrinthulomycetes</taxon>
        <taxon>Thraustochytrida</taxon>
        <taxon>Thraustochytriidae</taxon>
        <taxon>Hondaea</taxon>
    </lineage>
</organism>
<gene>
    <name evidence="7" type="ORF">FCC1311_008472</name>
</gene>
<dbReference type="EMBL" id="BEYU01000007">
    <property type="protein sequence ID" value="GBG24628.1"/>
    <property type="molecule type" value="Genomic_DNA"/>
</dbReference>